<evidence type="ECO:0000256" key="7">
    <source>
        <dbReference type="ARBA" id="ARBA00022723"/>
    </source>
</evidence>
<dbReference type="GO" id="GO:0032299">
    <property type="term" value="C:ribonuclease H2 complex"/>
    <property type="evidence" value="ECO:0000318"/>
    <property type="project" value="GO_Central"/>
</dbReference>
<dbReference type="PANTHER" id="PTHR10954">
    <property type="entry name" value="RIBONUCLEASE H2 SUBUNIT A"/>
    <property type="match status" value="1"/>
</dbReference>
<feature type="region of interest" description="Disordered" evidence="13">
    <location>
        <begin position="85"/>
        <end position="123"/>
    </location>
</feature>
<keyword evidence="10" id="KW-0464">Manganese</keyword>
<gene>
    <name evidence="15" type="ORF">CHLRE_13g561900v5</name>
</gene>
<evidence type="ECO:0000256" key="10">
    <source>
        <dbReference type="ARBA" id="ARBA00023211"/>
    </source>
</evidence>
<dbReference type="NCBIfam" id="NF000595">
    <property type="entry name" value="PRK00015.1-3"/>
    <property type="match status" value="1"/>
</dbReference>
<dbReference type="GO" id="GO:0004523">
    <property type="term" value="F:RNA-DNA hybrid ribonuclease activity"/>
    <property type="evidence" value="ECO:0000318"/>
    <property type="project" value="GO_Central"/>
</dbReference>
<dbReference type="ExpressionAtlas" id="A0A2K3CYZ5">
    <property type="expression patterns" value="baseline and differential"/>
</dbReference>
<dbReference type="InParanoid" id="A0A2K3CYZ5"/>
<dbReference type="EC" id="3.1.26.4" evidence="12"/>
<evidence type="ECO:0000256" key="5">
    <source>
        <dbReference type="ARBA" id="ARBA00022490"/>
    </source>
</evidence>
<feature type="compositionally biased region" description="Polar residues" evidence="13">
    <location>
        <begin position="101"/>
        <end position="111"/>
    </location>
</feature>
<dbReference type="STRING" id="3055.A0A2K3CYZ5"/>
<feature type="binding site" evidence="11">
    <location>
        <position position="234"/>
    </location>
    <ligand>
        <name>a divalent metal cation</name>
        <dbReference type="ChEBI" id="CHEBI:60240"/>
    </ligand>
</feature>
<dbReference type="GO" id="GO:0006298">
    <property type="term" value="P:mismatch repair"/>
    <property type="evidence" value="ECO:0000318"/>
    <property type="project" value="GO_Central"/>
</dbReference>
<dbReference type="SUPFAM" id="SSF53098">
    <property type="entry name" value="Ribonuclease H-like"/>
    <property type="match status" value="1"/>
</dbReference>
<keyword evidence="7 11" id="KW-0479">Metal-binding</keyword>
<keyword evidence="16" id="KW-1185">Reference proteome</keyword>
<evidence type="ECO:0000256" key="2">
    <source>
        <dbReference type="ARBA" id="ARBA00004065"/>
    </source>
</evidence>
<dbReference type="OrthoDB" id="7462577at2759"/>
<evidence type="ECO:0000256" key="8">
    <source>
        <dbReference type="ARBA" id="ARBA00022759"/>
    </source>
</evidence>
<feature type="domain" description="RNase H type-2" evidence="14">
    <location>
        <begin position="127"/>
        <end position="303"/>
    </location>
</feature>
<evidence type="ECO:0000313" key="16">
    <source>
        <dbReference type="Proteomes" id="UP000006906"/>
    </source>
</evidence>
<dbReference type="KEGG" id="cre:CHLRE_13g561900v5"/>
<dbReference type="GO" id="GO:0003723">
    <property type="term" value="F:RNA binding"/>
    <property type="evidence" value="ECO:0007669"/>
    <property type="project" value="UniProtKB-UniRule"/>
</dbReference>
<dbReference type="InterPro" id="IPR012337">
    <property type="entry name" value="RNaseH-like_sf"/>
</dbReference>
<sequence>MNSKKYKNTALRRSARVAANDLLCGPRGGLLVADDEDVPARKSKRFRVETSAVGADSPAGEAEVQNFAAYTCKGKEPELVQDGAVEEASKPKRARVPVTAKNVTSSNQSKPGPTRDAEAALQAAGHVSVGGADEAGRGPLAGPVVAAVCVLPHQSDTSWQMPAGLNDSKAITEDEREAIFEALTTDSRVRWAVSIIDHETIDRINILQAALSAMRNSALDVHGQAPGLDYLLVDGNKLPKDLPCPARAVVKGDATVACIAAASIIAKVTRDRLMLELDKQYPQYGFAQHKSHAASLGPSPAAV</sequence>
<evidence type="ECO:0000313" key="15">
    <source>
        <dbReference type="EMBL" id="PNW73510.1"/>
    </source>
</evidence>
<dbReference type="InterPro" id="IPR036397">
    <property type="entry name" value="RNaseH_sf"/>
</dbReference>
<dbReference type="PaxDb" id="3055-EDP08650"/>
<keyword evidence="9 11" id="KW-0378">Hydrolase</keyword>
<comment type="cofactor">
    <cofactor evidence="11">
        <name>Mn(2+)</name>
        <dbReference type="ChEBI" id="CHEBI:29035"/>
    </cofactor>
    <cofactor evidence="11">
        <name>Mg(2+)</name>
        <dbReference type="ChEBI" id="CHEBI:18420"/>
    </cofactor>
    <text evidence="11">Manganese or magnesium. Binds 1 divalent metal ion per monomer in the absence of substrate. May bind a second metal ion after substrate binding.</text>
</comment>
<dbReference type="AlphaFoldDB" id="A0A2K3CYZ5"/>
<comment type="similarity">
    <text evidence="4 12">Belongs to the RNase HII family.</text>
</comment>
<feature type="binding site" evidence="11">
    <location>
        <position position="133"/>
    </location>
    <ligand>
        <name>a divalent metal cation</name>
        <dbReference type="ChEBI" id="CHEBI:60240"/>
    </ligand>
</feature>
<organism evidence="15 16">
    <name type="scientific">Chlamydomonas reinhardtii</name>
    <name type="common">Chlamydomonas smithii</name>
    <dbReference type="NCBI Taxonomy" id="3055"/>
    <lineage>
        <taxon>Eukaryota</taxon>
        <taxon>Viridiplantae</taxon>
        <taxon>Chlorophyta</taxon>
        <taxon>core chlorophytes</taxon>
        <taxon>Chlorophyceae</taxon>
        <taxon>CS clade</taxon>
        <taxon>Chlamydomonadales</taxon>
        <taxon>Chlamydomonadaceae</taxon>
        <taxon>Chlamydomonas</taxon>
    </lineage>
</organism>
<dbReference type="GeneID" id="5719008"/>
<dbReference type="InterPro" id="IPR001352">
    <property type="entry name" value="RNase_HII/HIII"/>
</dbReference>
<keyword evidence="6 11" id="KW-0540">Nuclease</keyword>
<evidence type="ECO:0000256" key="9">
    <source>
        <dbReference type="ARBA" id="ARBA00022801"/>
    </source>
</evidence>
<dbReference type="PROSITE" id="PS51975">
    <property type="entry name" value="RNASE_H_2"/>
    <property type="match status" value="1"/>
</dbReference>
<reference evidence="15 16" key="1">
    <citation type="journal article" date="2007" name="Science">
        <title>The Chlamydomonas genome reveals the evolution of key animal and plant functions.</title>
        <authorList>
            <person name="Merchant S.S."/>
            <person name="Prochnik S.E."/>
            <person name="Vallon O."/>
            <person name="Harris E.H."/>
            <person name="Karpowicz S.J."/>
            <person name="Witman G.B."/>
            <person name="Terry A."/>
            <person name="Salamov A."/>
            <person name="Fritz-Laylin L.K."/>
            <person name="Marechal-Drouard L."/>
            <person name="Marshall W.F."/>
            <person name="Qu L.H."/>
            <person name="Nelson D.R."/>
            <person name="Sanderfoot A.A."/>
            <person name="Spalding M.H."/>
            <person name="Kapitonov V.V."/>
            <person name="Ren Q."/>
            <person name="Ferris P."/>
            <person name="Lindquist E."/>
            <person name="Shapiro H."/>
            <person name="Lucas S.M."/>
            <person name="Grimwood J."/>
            <person name="Schmutz J."/>
            <person name="Cardol P."/>
            <person name="Cerutti H."/>
            <person name="Chanfreau G."/>
            <person name="Chen C.L."/>
            <person name="Cognat V."/>
            <person name="Croft M.T."/>
            <person name="Dent R."/>
            <person name="Dutcher S."/>
            <person name="Fernandez E."/>
            <person name="Fukuzawa H."/>
            <person name="Gonzalez-Ballester D."/>
            <person name="Gonzalez-Halphen D."/>
            <person name="Hallmann A."/>
            <person name="Hanikenne M."/>
            <person name="Hippler M."/>
            <person name="Inwood W."/>
            <person name="Jabbari K."/>
            <person name="Kalanon M."/>
            <person name="Kuras R."/>
            <person name="Lefebvre P.A."/>
            <person name="Lemaire S.D."/>
            <person name="Lobanov A.V."/>
            <person name="Lohr M."/>
            <person name="Manuell A."/>
            <person name="Meier I."/>
            <person name="Mets L."/>
            <person name="Mittag M."/>
            <person name="Mittelmeier T."/>
            <person name="Moroney J.V."/>
            <person name="Moseley J."/>
            <person name="Napoli C."/>
            <person name="Nedelcu A.M."/>
            <person name="Niyogi K."/>
            <person name="Novoselov S.V."/>
            <person name="Paulsen I.T."/>
            <person name="Pazour G."/>
            <person name="Purton S."/>
            <person name="Ral J.P."/>
            <person name="Riano-Pachon D.M."/>
            <person name="Riekhof W."/>
            <person name="Rymarquis L."/>
            <person name="Schroda M."/>
            <person name="Stern D."/>
            <person name="Umen J."/>
            <person name="Willows R."/>
            <person name="Wilson N."/>
            <person name="Zimmer S.L."/>
            <person name="Allmer J."/>
            <person name="Balk J."/>
            <person name="Bisova K."/>
            <person name="Chen C.J."/>
            <person name="Elias M."/>
            <person name="Gendler K."/>
            <person name="Hauser C."/>
            <person name="Lamb M.R."/>
            <person name="Ledford H."/>
            <person name="Long J.C."/>
            <person name="Minagawa J."/>
            <person name="Page M.D."/>
            <person name="Pan J."/>
            <person name="Pootakham W."/>
            <person name="Roje S."/>
            <person name="Rose A."/>
            <person name="Stahlberg E."/>
            <person name="Terauchi A.M."/>
            <person name="Yang P."/>
            <person name="Ball S."/>
            <person name="Bowler C."/>
            <person name="Dieckmann C.L."/>
            <person name="Gladyshev V.N."/>
            <person name="Green P."/>
            <person name="Jorgensen R."/>
            <person name="Mayfield S."/>
            <person name="Mueller-Roeber B."/>
            <person name="Rajamani S."/>
            <person name="Sayre R.T."/>
            <person name="Brokstein P."/>
            <person name="Dubchak I."/>
            <person name="Goodstein D."/>
            <person name="Hornick L."/>
            <person name="Huang Y.W."/>
            <person name="Jhaveri J."/>
            <person name="Luo Y."/>
            <person name="Martinez D."/>
            <person name="Ngau W.C."/>
            <person name="Otillar B."/>
            <person name="Poliakov A."/>
            <person name="Porter A."/>
            <person name="Szajkowski L."/>
            <person name="Werner G."/>
            <person name="Zhou K."/>
            <person name="Grigoriev I.V."/>
            <person name="Rokhsar D.S."/>
            <person name="Grossman A.R."/>
        </authorList>
    </citation>
    <scope>NUCLEOTIDE SEQUENCE [LARGE SCALE GENOMIC DNA]</scope>
    <source>
        <strain evidence="16">CC-503</strain>
    </source>
</reference>
<dbReference type="Pfam" id="PF01351">
    <property type="entry name" value="RNase_HII"/>
    <property type="match status" value="1"/>
</dbReference>
<evidence type="ECO:0000256" key="13">
    <source>
        <dbReference type="SAM" id="MobiDB-lite"/>
    </source>
</evidence>
<dbReference type="PANTHER" id="PTHR10954:SF23">
    <property type="entry name" value="RIBONUCLEASE"/>
    <property type="match status" value="1"/>
</dbReference>
<proteinExistence type="inferred from homology"/>
<evidence type="ECO:0000256" key="12">
    <source>
        <dbReference type="RuleBase" id="RU003515"/>
    </source>
</evidence>
<evidence type="ECO:0000256" key="6">
    <source>
        <dbReference type="ARBA" id="ARBA00022722"/>
    </source>
</evidence>
<accession>A0A2K3CYZ5</accession>
<dbReference type="RefSeq" id="XP_042917161.1">
    <property type="nucleotide sequence ID" value="XM_043069186.1"/>
</dbReference>
<evidence type="ECO:0000256" key="4">
    <source>
        <dbReference type="ARBA" id="ARBA00007383"/>
    </source>
</evidence>
<feature type="binding site" evidence="11">
    <location>
        <position position="134"/>
    </location>
    <ligand>
        <name>a divalent metal cation</name>
        <dbReference type="ChEBI" id="CHEBI:60240"/>
    </ligand>
</feature>
<comment type="function">
    <text evidence="2 12">Endonuclease that specifically degrades the RNA of RNA-DNA hybrids.</text>
</comment>
<protein>
    <recommendedName>
        <fullName evidence="12">Ribonuclease</fullName>
        <ecNumber evidence="12">3.1.26.4</ecNumber>
    </recommendedName>
</protein>
<dbReference type="EMBL" id="CM008974">
    <property type="protein sequence ID" value="PNW73510.1"/>
    <property type="molecule type" value="Genomic_DNA"/>
</dbReference>
<dbReference type="GO" id="GO:0005737">
    <property type="term" value="C:cytoplasm"/>
    <property type="evidence" value="ECO:0007669"/>
    <property type="project" value="UniProtKB-SubCell"/>
</dbReference>
<evidence type="ECO:0000256" key="1">
    <source>
        <dbReference type="ARBA" id="ARBA00000077"/>
    </source>
</evidence>
<name>A0A2K3CYZ5_CHLRE</name>
<dbReference type="GO" id="GO:0043137">
    <property type="term" value="P:DNA replication, removal of RNA primer"/>
    <property type="evidence" value="ECO:0000318"/>
    <property type="project" value="GO_Central"/>
</dbReference>
<evidence type="ECO:0000256" key="3">
    <source>
        <dbReference type="ARBA" id="ARBA00004496"/>
    </source>
</evidence>
<dbReference type="Gramene" id="PNW73510">
    <property type="protein sequence ID" value="PNW73510"/>
    <property type="gene ID" value="CHLRE_13g561900v5"/>
</dbReference>
<dbReference type="GO" id="GO:0046872">
    <property type="term" value="F:metal ion binding"/>
    <property type="evidence" value="ECO:0007669"/>
    <property type="project" value="UniProtKB-KW"/>
</dbReference>
<dbReference type="Gene3D" id="3.30.420.10">
    <property type="entry name" value="Ribonuclease H-like superfamily/Ribonuclease H"/>
    <property type="match status" value="1"/>
</dbReference>
<dbReference type="CDD" id="cd07182">
    <property type="entry name" value="RNase_HII_bacteria_HII_like"/>
    <property type="match status" value="1"/>
</dbReference>
<keyword evidence="8 11" id="KW-0255">Endonuclease</keyword>
<dbReference type="InterPro" id="IPR022898">
    <property type="entry name" value="RNase_HII"/>
</dbReference>
<evidence type="ECO:0000256" key="11">
    <source>
        <dbReference type="PROSITE-ProRule" id="PRU01319"/>
    </source>
</evidence>
<comment type="subcellular location">
    <subcellularLocation>
        <location evidence="3">Cytoplasm</location>
    </subcellularLocation>
</comment>
<keyword evidence="5" id="KW-0963">Cytoplasm</keyword>
<evidence type="ECO:0000259" key="14">
    <source>
        <dbReference type="PROSITE" id="PS51975"/>
    </source>
</evidence>
<dbReference type="InterPro" id="IPR024567">
    <property type="entry name" value="RNase_HII/HIII_dom"/>
</dbReference>
<dbReference type="Proteomes" id="UP000006906">
    <property type="component" value="Chromosome 13"/>
</dbReference>
<comment type="catalytic activity">
    <reaction evidence="1 11 12">
        <text>Endonucleolytic cleavage to 5'-phosphomonoester.</text>
        <dbReference type="EC" id="3.1.26.4"/>
    </reaction>
</comment>